<name>A0ABT3PV81_9BACT</name>
<dbReference type="PANTHER" id="PTHR43104">
    <property type="entry name" value="L-2-HYDROXYGLUTARATE DEHYDROGENASE, MITOCHONDRIAL"/>
    <property type="match status" value="1"/>
</dbReference>
<dbReference type="Proteomes" id="UP001207337">
    <property type="component" value="Unassembled WGS sequence"/>
</dbReference>
<reference evidence="8 9" key="1">
    <citation type="submission" date="2021-11" db="EMBL/GenBank/DDBJ databases">
        <title>Aliifidinibius sp. nov., a new bacterium isolated from saline soil.</title>
        <authorList>
            <person name="Galisteo C."/>
            <person name="De La Haba R."/>
            <person name="Sanchez-Porro C."/>
            <person name="Ventosa A."/>
        </authorList>
    </citation>
    <scope>NUCLEOTIDE SEQUENCE [LARGE SCALE GENOMIC DNA]</scope>
    <source>
        <strain evidence="8 9">KACC 190600</strain>
    </source>
</reference>
<gene>
    <name evidence="8" type="primary">lhgO</name>
    <name evidence="8" type="ORF">LQ318_02345</name>
</gene>
<dbReference type="GO" id="GO:0016491">
    <property type="term" value="F:oxidoreductase activity"/>
    <property type="evidence" value="ECO:0007669"/>
    <property type="project" value="UniProtKB-KW"/>
</dbReference>
<evidence type="ECO:0000259" key="7">
    <source>
        <dbReference type="Pfam" id="PF01266"/>
    </source>
</evidence>
<evidence type="ECO:0000313" key="9">
    <source>
        <dbReference type="Proteomes" id="UP001207337"/>
    </source>
</evidence>
<comment type="similarity">
    <text evidence="5">Belongs to the L2HGDH family.</text>
</comment>
<dbReference type="PANTHER" id="PTHR43104:SF2">
    <property type="entry name" value="L-2-HYDROXYGLUTARATE DEHYDROGENASE, MITOCHONDRIAL"/>
    <property type="match status" value="1"/>
</dbReference>
<dbReference type="SUPFAM" id="SSF51905">
    <property type="entry name" value="FAD/NAD(P)-binding domain"/>
    <property type="match status" value="1"/>
</dbReference>
<evidence type="ECO:0000256" key="2">
    <source>
        <dbReference type="ARBA" id="ARBA00022630"/>
    </source>
</evidence>
<dbReference type="Gene3D" id="3.50.50.60">
    <property type="entry name" value="FAD/NAD(P)-binding domain"/>
    <property type="match status" value="1"/>
</dbReference>
<feature type="domain" description="FAD dependent oxidoreductase" evidence="7">
    <location>
        <begin position="41"/>
        <end position="427"/>
    </location>
</feature>
<comment type="caution">
    <text evidence="8">The sequence shown here is derived from an EMBL/GenBank/DDBJ whole genome shotgun (WGS) entry which is preliminary data.</text>
</comment>
<comment type="cofactor">
    <cofactor evidence="1">
        <name>FAD</name>
        <dbReference type="ChEBI" id="CHEBI:57692"/>
    </cofactor>
</comment>
<keyword evidence="6" id="KW-0812">Transmembrane</keyword>
<dbReference type="EC" id="1.1.3.-" evidence="8"/>
<dbReference type="NCBIfam" id="NF008726">
    <property type="entry name" value="PRK11728.1"/>
    <property type="match status" value="1"/>
</dbReference>
<keyword evidence="9" id="KW-1185">Reference proteome</keyword>
<keyword evidence="2" id="KW-0285">Flavoprotein</keyword>
<sequence>MGFGTQWIHLEIKIIWRIYGNPTVVRGVFGQRVAKRNMYNYIIAGGGIVGLATAFALKQKKRDLSIIILEKENALATHQTGRNSGVIHSGVYYKPGSIKADLATRGSRSMIEFCREFGIAYEKCGKVIVATDQRELDYLDVLAERGKMNGLSIKRIGKDELNELEPHVNGIAALHVPEAGIVNYREVSEVLANELLKSGVEIAYNNKVTGIVTESENCLIEATGGIFKAEYLINCAGLNSDILAAKSGIELRHRIVPFRGEYYELIPERRYLVKNLIYPVPNPSFPFLGVHFTRMIDGSIHAGPNAVLSLKREGYEKFSFNASDTWSTISYPGFWRLVQRHWQDGFREFYRSISKAEFVKSLQKLIPEISAEDLIPSPSGIRAQALNPDGSLVDDFLIMYEGRSIHVCNAPSPAATASLEIGKKISEYALNLNKLKTVA</sequence>
<dbReference type="InterPro" id="IPR006076">
    <property type="entry name" value="FAD-dep_OxRdtase"/>
</dbReference>
<feature type="transmembrane region" description="Helical" evidence="6">
    <location>
        <begin position="38"/>
        <end position="57"/>
    </location>
</feature>
<accession>A0ABT3PV81</accession>
<evidence type="ECO:0000256" key="1">
    <source>
        <dbReference type="ARBA" id="ARBA00001974"/>
    </source>
</evidence>
<proteinExistence type="inferred from homology"/>
<keyword evidence="3" id="KW-0274">FAD</keyword>
<dbReference type="Pfam" id="PF01266">
    <property type="entry name" value="DAO"/>
    <property type="match status" value="1"/>
</dbReference>
<evidence type="ECO:0000256" key="3">
    <source>
        <dbReference type="ARBA" id="ARBA00022827"/>
    </source>
</evidence>
<keyword evidence="6" id="KW-1133">Transmembrane helix</keyword>
<dbReference type="Gene3D" id="3.30.9.10">
    <property type="entry name" value="D-Amino Acid Oxidase, subunit A, domain 2"/>
    <property type="match status" value="1"/>
</dbReference>
<dbReference type="EMBL" id="JAJNDC010000001">
    <property type="protein sequence ID" value="MCW9711733.1"/>
    <property type="molecule type" value="Genomic_DNA"/>
</dbReference>
<keyword evidence="6" id="KW-0472">Membrane</keyword>
<evidence type="ECO:0000313" key="8">
    <source>
        <dbReference type="EMBL" id="MCW9711733.1"/>
    </source>
</evidence>
<evidence type="ECO:0000256" key="6">
    <source>
        <dbReference type="SAM" id="Phobius"/>
    </source>
</evidence>
<organism evidence="8 9">
    <name type="scientific">Fodinibius salicampi</name>
    <dbReference type="NCBI Taxonomy" id="1920655"/>
    <lineage>
        <taxon>Bacteria</taxon>
        <taxon>Pseudomonadati</taxon>
        <taxon>Balneolota</taxon>
        <taxon>Balneolia</taxon>
        <taxon>Balneolales</taxon>
        <taxon>Balneolaceae</taxon>
        <taxon>Fodinibius</taxon>
    </lineage>
</organism>
<dbReference type="InterPro" id="IPR036188">
    <property type="entry name" value="FAD/NAD-bd_sf"/>
</dbReference>
<evidence type="ECO:0000256" key="5">
    <source>
        <dbReference type="ARBA" id="ARBA00037941"/>
    </source>
</evidence>
<evidence type="ECO:0000256" key="4">
    <source>
        <dbReference type="ARBA" id="ARBA00023002"/>
    </source>
</evidence>
<protein>
    <submittedName>
        <fullName evidence="8">L-2-hydroxyglutarate oxidase</fullName>
        <ecNumber evidence="8">1.1.3.-</ecNumber>
    </submittedName>
</protein>
<keyword evidence="4 8" id="KW-0560">Oxidoreductase</keyword>